<dbReference type="AlphaFoldDB" id="A0A9W7LDP4"/>
<keyword evidence="5" id="KW-1185">Reference proteome</keyword>
<feature type="signal peptide" evidence="3">
    <location>
        <begin position="1"/>
        <end position="18"/>
    </location>
</feature>
<dbReference type="Pfam" id="PF03265">
    <property type="entry name" value="DNase_II"/>
    <property type="match status" value="1"/>
</dbReference>
<evidence type="ECO:0000313" key="5">
    <source>
        <dbReference type="Proteomes" id="UP001165065"/>
    </source>
</evidence>
<dbReference type="GO" id="GO:0004531">
    <property type="term" value="F:deoxyribonuclease II activity"/>
    <property type="evidence" value="ECO:0007669"/>
    <property type="project" value="InterPro"/>
</dbReference>
<accession>A0A9W7LDP4</accession>
<keyword evidence="2" id="KW-0378">Hydrolase</keyword>
<sequence length="354" mass="39442">MKYLSSSIALLALPFVHSLSPSCVDDKGNDVDWFVAMKLPAGGEYYYFGVDDKSFTKSKEDISSGGDCIDQTLDSLYSYKAGSSGNAHGMWNDQPTKDHAAGSIYAHSKGVFHFDDEQGFYLIHSMPAFPTTKVEGYDMLPDTTYGQSFMCLTMKTEEFDKLGEDLQTMHVYPYDSSISSDLKEKVPNMVDAMDKVENKDIQSRETDFKTVGGQKFRHFAKGRYWGEALYEDLVSSTLDSDLACNTWQNGAYDNQVPTYCPPDHNHTVSNIVSVKFGDDSWKSTQDHSKWAITTEEFDNDASSSPYACVGGINRQFSQEKRGGATMCIGNGDLNGALYDAIDEYEDCSDEKKQV</sequence>
<keyword evidence="3" id="KW-0732">Signal</keyword>
<proteinExistence type="inferred from homology"/>
<gene>
    <name evidence="4" type="ORF">TrCOL_g4082</name>
</gene>
<dbReference type="PANTHER" id="PTHR10858">
    <property type="entry name" value="DEOXYRIBONUCLEASE II"/>
    <property type="match status" value="1"/>
</dbReference>
<dbReference type="PANTHER" id="PTHR10858:SF23">
    <property type="entry name" value="DEOXYRIBONUCLEASE II"/>
    <property type="match status" value="1"/>
</dbReference>
<evidence type="ECO:0000313" key="4">
    <source>
        <dbReference type="EMBL" id="GMI45837.1"/>
    </source>
</evidence>
<feature type="chain" id="PRO_5040976078" evidence="3">
    <location>
        <begin position="19"/>
        <end position="354"/>
    </location>
</feature>
<name>A0A9W7LDP4_9STRA</name>
<dbReference type="InterPro" id="IPR004947">
    <property type="entry name" value="DNase_II"/>
</dbReference>
<evidence type="ECO:0000256" key="3">
    <source>
        <dbReference type="SAM" id="SignalP"/>
    </source>
</evidence>
<evidence type="ECO:0000256" key="1">
    <source>
        <dbReference type="ARBA" id="ARBA00007527"/>
    </source>
</evidence>
<organism evidence="4 5">
    <name type="scientific">Triparma columacea</name>
    <dbReference type="NCBI Taxonomy" id="722753"/>
    <lineage>
        <taxon>Eukaryota</taxon>
        <taxon>Sar</taxon>
        <taxon>Stramenopiles</taxon>
        <taxon>Ochrophyta</taxon>
        <taxon>Bolidophyceae</taxon>
        <taxon>Parmales</taxon>
        <taxon>Triparmaceae</taxon>
        <taxon>Triparma</taxon>
    </lineage>
</organism>
<dbReference type="OrthoDB" id="10261598at2759"/>
<protein>
    <submittedName>
        <fullName evidence="4">Uncharacterized protein</fullName>
    </submittedName>
</protein>
<comment type="similarity">
    <text evidence="1">Belongs to the DNase II family.</text>
</comment>
<dbReference type="Proteomes" id="UP001165065">
    <property type="component" value="Unassembled WGS sequence"/>
</dbReference>
<dbReference type="CDD" id="cd09120">
    <property type="entry name" value="PLDc_DNaseII_1"/>
    <property type="match status" value="1"/>
</dbReference>
<dbReference type="EMBL" id="BRYA01000266">
    <property type="protein sequence ID" value="GMI45837.1"/>
    <property type="molecule type" value="Genomic_DNA"/>
</dbReference>
<evidence type="ECO:0000256" key="2">
    <source>
        <dbReference type="ARBA" id="ARBA00022801"/>
    </source>
</evidence>
<comment type="caution">
    <text evidence="4">The sequence shown here is derived from an EMBL/GenBank/DDBJ whole genome shotgun (WGS) entry which is preliminary data.</text>
</comment>
<reference evidence="5" key="1">
    <citation type="journal article" date="2023" name="Commun. Biol.">
        <title>Genome analysis of Parmales, the sister group of diatoms, reveals the evolutionary specialization of diatoms from phago-mixotrophs to photoautotrophs.</title>
        <authorList>
            <person name="Ban H."/>
            <person name="Sato S."/>
            <person name="Yoshikawa S."/>
            <person name="Yamada K."/>
            <person name="Nakamura Y."/>
            <person name="Ichinomiya M."/>
            <person name="Sato N."/>
            <person name="Blanc-Mathieu R."/>
            <person name="Endo H."/>
            <person name="Kuwata A."/>
            <person name="Ogata H."/>
        </authorList>
    </citation>
    <scope>NUCLEOTIDE SEQUENCE [LARGE SCALE GENOMIC DNA]</scope>
</reference>